<reference evidence="5 6" key="1">
    <citation type="submission" date="2020-03" db="EMBL/GenBank/DDBJ databases">
        <title>Dissostichus mawsoni Genome sequencing and assembly.</title>
        <authorList>
            <person name="Park H."/>
        </authorList>
    </citation>
    <scope>NUCLEOTIDE SEQUENCE [LARGE SCALE GENOMIC DNA]</scope>
    <source>
        <strain evidence="5">DM0001</strain>
        <tissue evidence="5">Muscle</tissue>
    </source>
</reference>
<gene>
    <name evidence="5" type="ORF">F7725_023905</name>
</gene>
<dbReference type="Pfam" id="PF04935">
    <property type="entry name" value="SURF6"/>
    <property type="match status" value="1"/>
</dbReference>
<evidence type="ECO:0000313" key="5">
    <source>
        <dbReference type="EMBL" id="KAF3841954.1"/>
    </source>
</evidence>
<accession>A0A7J5XXS7</accession>
<keyword evidence="3" id="KW-0539">Nucleus</keyword>
<dbReference type="PANTHER" id="PTHR14369:SF0">
    <property type="entry name" value="SURFEIT LOCUS PROTEIN 6"/>
    <property type="match status" value="1"/>
</dbReference>
<proteinExistence type="inferred from homology"/>
<evidence type="ECO:0000256" key="2">
    <source>
        <dbReference type="ARBA" id="ARBA00005904"/>
    </source>
</evidence>
<feature type="domain" description="Ribosomal RNA-processing protein 14/surfeit locus protein 6 C-terminal" evidence="4">
    <location>
        <begin position="1"/>
        <end position="58"/>
    </location>
</feature>
<dbReference type="EMBL" id="JAAKFY010000019">
    <property type="protein sequence ID" value="KAF3841954.1"/>
    <property type="molecule type" value="Genomic_DNA"/>
</dbReference>
<evidence type="ECO:0000313" key="6">
    <source>
        <dbReference type="Proteomes" id="UP000518266"/>
    </source>
</evidence>
<evidence type="ECO:0000259" key="4">
    <source>
        <dbReference type="Pfam" id="PF04935"/>
    </source>
</evidence>
<dbReference type="GO" id="GO:0005730">
    <property type="term" value="C:nucleolus"/>
    <property type="evidence" value="ECO:0007669"/>
    <property type="project" value="TreeGrafter"/>
</dbReference>
<dbReference type="GO" id="GO:0042273">
    <property type="term" value="P:ribosomal large subunit biogenesis"/>
    <property type="evidence" value="ECO:0007669"/>
    <property type="project" value="TreeGrafter"/>
</dbReference>
<evidence type="ECO:0000256" key="3">
    <source>
        <dbReference type="ARBA" id="ARBA00023242"/>
    </source>
</evidence>
<keyword evidence="6" id="KW-1185">Reference proteome</keyword>
<protein>
    <recommendedName>
        <fullName evidence="4">Ribosomal RNA-processing protein 14/surfeit locus protein 6 C-terminal domain-containing protein</fullName>
    </recommendedName>
</protein>
<dbReference type="InterPro" id="IPR007019">
    <property type="entry name" value="SURF6"/>
</dbReference>
<dbReference type="AlphaFoldDB" id="A0A7J5XXS7"/>
<dbReference type="Proteomes" id="UP000518266">
    <property type="component" value="Unassembled WGS sequence"/>
</dbReference>
<comment type="caution">
    <text evidence="5">The sequence shown here is derived from an EMBL/GenBank/DDBJ whole genome shotgun (WGS) entry which is preliminary data.</text>
</comment>
<dbReference type="GO" id="GO:0003723">
    <property type="term" value="F:RNA binding"/>
    <property type="evidence" value="ECO:0007669"/>
    <property type="project" value="TreeGrafter"/>
</dbReference>
<sequence length="59" mass="7314">MENKMKWTNVLYKAEGLKIKDDEDKLRSLLKKEWGDRSENIVEKMQKRQDKRRKNIRHQ</sequence>
<dbReference type="InterPro" id="IPR029190">
    <property type="entry name" value="Rrp14/SURF6_C"/>
</dbReference>
<comment type="similarity">
    <text evidence="2">Belongs to the SURF6 family.</text>
</comment>
<dbReference type="PANTHER" id="PTHR14369">
    <property type="entry name" value="SURFEIT LOCUS PROTEIN 6"/>
    <property type="match status" value="1"/>
</dbReference>
<dbReference type="OrthoDB" id="444809at2759"/>
<comment type="subcellular location">
    <subcellularLocation>
        <location evidence="1">Nucleus</location>
    </subcellularLocation>
</comment>
<dbReference type="GO" id="GO:0042274">
    <property type="term" value="P:ribosomal small subunit biogenesis"/>
    <property type="evidence" value="ECO:0007669"/>
    <property type="project" value="TreeGrafter"/>
</dbReference>
<name>A0A7J5XXS7_DISMA</name>
<organism evidence="5 6">
    <name type="scientific">Dissostichus mawsoni</name>
    <name type="common">Antarctic cod</name>
    <dbReference type="NCBI Taxonomy" id="36200"/>
    <lineage>
        <taxon>Eukaryota</taxon>
        <taxon>Metazoa</taxon>
        <taxon>Chordata</taxon>
        <taxon>Craniata</taxon>
        <taxon>Vertebrata</taxon>
        <taxon>Euteleostomi</taxon>
        <taxon>Actinopterygii</taxon>
        <taxon>Neopterygii</taxon>
        <taxon>Teleostei</taxon>
        <taxon>Neoteleostei</taxon>
        <taxon>Acanthomorphata</taxon>
        <taxon>Eupercaria</taxon>
        <taxon>Perciformes</taxon>
        <taxon>Notothenioidei</taxon>
        <taxon>Nototheniidae</taxon>
        <taxon>Dissostichus</taxon>
    </lineage>
</organism>
<evidence type="ECO:0000256" key="1">
    <source>
        <dbReference type="ARBA" id="ARBA00004123"/>
    </source>
</evidence>
<dbReference type="GO" id="GO:0003677">
    <property type="term" value="F:DNA binding"/>
    <property type="evidence" value="ECO:0007669"/>
    <property type="project" value="TreeGrafter"/>
</dbReference>